<dbReference type="Proteomes" id="UP001415857">
    <property type="component" value="Unassembled WGS sequence"/>
</dbReference>
<evidence type="ECO:0000313" key="2">
    <source>
        <dbReference type="Proteomes" id="UP001415857"/>
    </source>
</evidence>
<proteinExistence type="predicted"/>
<protein>
    <recommendedName>
        <fullName evidence="3">F-box associated domain-containing protein</fullName>
    </recommendedName>
</protein>
<comment type="caution">
    <text evidence="1">The sequence shown here is derived from an EMBL/GenBank/DDBJ whole genome shotgun (WGS) entry which is preliminary data.</text>
</comment>
<evidence type="ECO:0000313" key="1">
    <source>
        <dbReference type="EMBL" id="KAK9285893.1"/>
    </source>
</evidence>
<evidence type="ECO:0008006" key="3">
    <source>
        <dbReference type="Google" id="ProtNLM"/>
    </source>
</evidence>
<sequence length="117" mass="14025">MSLGVFDDCLCICDSPSRGHFDIWVMKEYGVQESWSKQFVIETPVHHQLWQFEYYLPIKLLNDGEILMLRKGFTLVSYCFGETNVKNVKICRFHHTLKQFFIFRVLFHSKISQWEKI</sequence>
<gene>
    <name evidence="1" type="ORF">L1049_025094</name>
</gene>
<dbReference type="EMBL" id="JBBPBK010000005">
    <property type="protein sequence ID" value="KAK9285893.1"/>
    <property type="molecule type" value="Genomic_DNA"/>
</dbReference>
<name>A0AAP0X5A9_LIQFO</name>
<keyword evidence="2" id="KW-1185">Reference proteome</keyword>
<accession>A0AAP0X5A9</accession>
<dbReference type="AlphaFoldDB" id="A0AAP0X5A9"/>
<reference evidence="1 2" key="1">
    <citation type="journal article" date="2024" name="Plant J.">
        <title>Genome sequences and population genomics reveal climatic adaptation and genomic divergence between two closely related sweetgum species.</title>
        <authorList>
            <person name="Xu W.Q."/>
            <person name="Ren C.Q."/>
            <person name="Zhang X.Y."/>
            <person name="Comes H.P."/>
            <person name="Liu X.H."/>
            <person name="Li Y.G."/>
            <person name="Kettle C.J."/>
            <person name="Jalonen R."/>
            <person name="Gaisberger H."/>
            <person name="Ma Y.Z."/>
            <person name="Qiu Y.X."/>
        </authorList>
    </citation>
    <scope>NUCLEOTIDE SEQUENCE [LARGE SCALE GENOMIC DNA]</scope>
    <source>
        <strain evidence="1">Hangzhou</strain>
    </source>
</reference>
<organism evidence="1 2">
    <name type="scientific">Liquidambar formosana</name>
    <name type="common">Formosan gum</name>
    <dbReference type="NCBI Taxonomy" id="63359"/>
    <lineage>
        <taxon>Eukaryota</taxon>
        <taxon>Viridiplantae</taxon>
        <taxon>Streptophyta</taxon>
        <taxon>Embryophyta</taxon>
        <taxon>Tracheophyta</taxon>
        <taxon>Spermatophyta</taxon>
        <taxon>Magnoliopsida</taxon>
        <taxon>eudicotyledons</taxon>
        <taxon>Gunneridae</taxon>
        <taxon>Pentapetalae</taxon>
        <taxon>Saxifragales</taxon>
        <taxon>Altingiaceae</taxon>
        <taxon>Liquidambar</taxon>
    </lineage>
</organism>